<keyword evidence="4 6" id="KW-1133">Transmembrane helix</keyword>
<feature type="domain" description="Major facilitator superfamily (MFS) profile" evidence="7">
    <location>
        <begin position="4"/>
        <end position="379"/>
    </location>
</feature>
<comment type="subcellular location">
    <subcellularLocation>
        <location evidence="1">Cell membrane</location>
        <topology evidence="1">Multi-pass membrane protein</topology>
    </subcellularLocation>
</comment>
<dbReference type="PANTHER" id="PTHR43124">
    <property type="entry name" value="PURINE EFFLUX PUMP PBUE"/>
    <property type="match status" value="1"/>
</dbReference>
<evidence type="ECO:0000313" key="9">
    <source>
        <dbReference type="Proteomes" id="UP001344251"/>
    </source>
</evidence>
<feature type="transmembrane region" description="Helical" evidence="6">
    <location>
        <begin position="330"/>
        <end position="352"/>
    </location>
</feature>
<feature type="transmembrane region" description="Helical" evidence="6">
    <location>
        <begin position="99"/>
        <end position="121"/>
    </location>
</feature>
<feature type="transmembrane region" description="Helical" evidence="6">
    <location>
        <begin position="160"/>
        <end position="180"/>
    </location>
</feature>
<evidence type="ECO:0000259" key="7">
    <source>
        <dbReference type="PROSITE" id="PS50850"/>
    </source>
</evidence>
<dbReference type="EMBL" id="CP109106">
    <property type="protein sequence ID" value="WSB72600.1"/>
    <property type="molecule type" value="Genomic_DNA"/>
</dbReference>
<feature type="transmembrane region" description="Helical" evidence="6">
    <location>
        <begin position="234"/>
        <end position="254"/>
    </location>
</feature>
<feature type="transmembrane region" description="Helical" evidence="6">
    <location>
        <begin position="266"/>
        <end position="285"/>
    </location>
</feature>
<dbReference type="InterPro" id="IPR011701">
    <property type="entry name" value="MFS"/>
</dbReference>
<evidence type="ECO:0000256" key="4">
    <source>
        <dbReference type="ARBA" id="ARBA00022989"/>
    </source>
</evidence>
<sequence length="399" mass="40593">MPLAILALAISAFAVGTTEFVIMGLLSDVAADLSVSVPVAGYLVSGYALGVVAGALPLAALTTRFPRRAVLVLLMAVFVVGNLLAGVAPGYGLLMSARVLVSLAHGAFFGVAAVTAADLVAPARRASAISLIFSGMTVSTILGVPLGTLIGQHFGWRTTFLSVALIGFVGLLSILVLLPAQPRPSGGGLRAELGAFRRKQVWITLAVTMLVSAAIFASFTYIEPMLVQVSGFAPSAVTVILMLYGIGMSVGNLLGGHLAGKFPVATLHGTLIVLAVLLAVFAYSIHFRTPAVITLTLLGLCGTAAIPTLQHRIMQVASEARTLASAANVAALNVGNALAAWLGGAAIGAGFGYASPNLVGAVLALAATLLVVAADLTARGRDRKRTARGADEQVHTPAS</sequence>
<dbReference type="PROSITE" id="PS50850">
    <property type="entry name" value="MFS"/>
    <property type="match status" value="1"/>
</dbReference>
<dbReference type="RefSeq" id="WP_326622233.1">
    <property type="nucleotide sequence ID" value="NZ_CP109106.1"/>
</dbReference>
<reference evidence="8 9" key="1">
    <citation type="submission" date="2022-10" db="EMBL/GenBank/DDBJ databases">
        <title>The complete genomes of actinobacterial strains from the NBC collection.</title>
        <authorList>
            <person name="Joergensen T.S."/>
            <person name="Alvarez Arevalo M."/>
            <person name="Sterndorff E.B."/>
            <person name="Faurdal D."/>
            <person name="Vuksanovic O."/>
            <person name="Mourched A.-S."/>
            <person name="Charusanti P."/>
            <person name="Shaw S."/>
            <person name="Blin K."/>
            <person name="Weber T."/>
        </authorList>
    </citation>
    <scope>NUCLEOTIDE SEQUENCE [LARGE SCALE GENOMIC DNA]</scope>
    <source>
        <strain evidence="8 9">NBC 01774</strain>
    </source>
</reference>
<dbReference type="InterPro" id="IPR050189">
    <property type="entry name" value="MFS_Efflux_Transporters"/>
</dbReference>
<dbReference type="SUPFAM" id="SSF103473">
    <property type="entry name" value="MFS general substrate transporter"/>
    <property type="match status" value="1"/>
</dbReference>
<evidence type="ECO:0000256" key="5">
    <source>
        <dbReference type="ARBA" id="ARBA00023136"/>
    </source>
</evidence>
<feature type="transmembrane region" description="Helical" evidence="6">
    <location>
        <begin position="291"/>
        <end position="309"/>
    </location>
</feature>
<feature type="transmembrane region" description="Helical" evidence="6">
    <location>
        <begin position="128"/>
        <end position="154"/>
    </location>
</feature>
<name>A0ABZ1FQ71_9ACTN</name>
<dbReference type="InterPro" id="IPR036259">
    <property type="entry name" value="MFS_trans_sf"/>
</dbReference>
<feature type="transmembrane region" description="Helical" evidence="6">
    <location>
        <begin position="201"/>
        <end position="222"/>
    </location>
</feature>
<protein>
    <submittedName>
        <fullName evidence="8">MFS transporter</fullName>
    </submittedName>
</protein>
<dbReference type="CDD" id="cd17324">
    <property type="entry name" value="MFS_NepI_like"/>
    <property type="match status" value="1"/>
</dbReference>
<feature type="transmembrane region" description="Helical" evidence="6">
    <location>
        <begin position="70"/>
        <end position="93"/>
    </location>
</feature>
<feature type="transmembrane region" description="Helical" evidence="6">
    <location>
        <begin position="358"/>
        <end position="378"/>
    </location>
</feature>
<keyword evidence="2" id="KW-1003">Cell membrane</keyword>
<organism evidence="8 9">
    <name type="scientific">Streptomyces decoyicus</name>
    <dbReference type="NCBI Taxonomy" id="249567"/>
    <lineage>
        <taxon>Bacteria</taxon>
        <taxon>Bacillati</taxon>
        <taxon>Actinomycetota</taxon>
        <taxon>Actinomycetes</taxon>
        <taxon>Kitasatosporales</taxon>
        <taxon>Streptomycetaceae</taxon>
        <taxon>Streptomyces</taxon>
    </lineage>
</organism>
<evidence type="ECO:0000256" key="6">
    <source>
        <dbReference type="SAM" id="Phobius"/>
    </source>
</evidence>
<feature type="transmembrane region" description="Helical" evidence="6">
    <location>
        <begin position="38"/>
        <end position="58"/>
    </location>
</feature>
<keyword evidence="5 6" id="KW-0472">Membrane</keyword>
<dbReference type="Proteomes" id="UP001344251">
    <property type="component" value="Chromosome"/>
</dbReference>
<gene>
    <name evidence="8" type="ORF">OG863_34185</name>
</gene>
<dbReference type="Pfam" id="PF07690">
    <property type="entry name" value="MFS_1"/>
    <property type="match status" value="1"/>
</dbReference>
<keyword evidence="3 6" id="KW-0812">Transmembrane</keyword>
<evidence type="ECO:0000256" key="3">
    <source>
        <dbReference type="ARBA" id="ARBA00022692"/>
    </source>
</evidence>
<accession>A0ABZ1FQ71</accession>
<proteinExistence type="predicted"/>
<evidence type="ECO:0000313" key="8">
    <source>
        <dbReference type="EMBL" id="WSB72600.1"/>
    </source>
</evidence>
<dbReference type="PANTHER" id="PTHR43124:SF3">
    <property type="entry name" value="CHLORAMPHENICOL EFFLUX PUMP RV0191"/>
    <property type="match status" value="1"/>
</dbReference>
<evidence type="ECO:0000256" key="1">
    <source>
        <dbReference type="ARBA" id="ARBA00004651"/>
    </source>
</evidence>
<evidence type="ECO:0000256" key="2">
    <source>
        <dbReference type="ARBA" id="ARBA00022475"/>
    </source>
</evidence>
<dbReference type="Gene3D" id="1.20.1250.20">
    <property type="entry name" value="MFS general substrate transporter like domains"/>
    <property type="match status" value="2"/>
</dbReference>
<dbReference type="InterPro" id="IPR020846">
    <property type="entry name" value="MFS_dom"/>
</dbReference>
<keyword evidence="9" id="KW-1185">Reference proteome</keyword>